<feature type="domain" description="Protein kinase" evidence="14">
    <location>
        <begin position="28"/>
        <end position="291"/>
    </location>
</feature>
<dbReference type="Gene3D" id="3.30.310.80">
    <property type="entry name" value="Kinase associated domain 1, KA1"/>
    <property type="match status" value="1"/>
</dbReference>
<sequence length="445" mass="49240">MNQQSTTDSRGGALLDSRPPARVLFGKYELGRLLGRGASAKVYHARHLDTGNSVAIKVFPNPRRHPAGPSCSTSTYSFLREISALRRLRHPHIVRLHEVLASRSSVYLVIELAKGGELFSRLKDRGRLPDDLCRRIFRQLLSAVAYSHSRGVCHRDLKPENLLLDDAGDLMVSDFGFSALRSSPDDNLLHTQCGTPAYVAPEILQSRKGTEGYDGAKADIWSCGIILFVLNAGYLPFNDQNLMSLYRKIYRGHHRCPRWTPPDLRRLISRFLDPNPNTRITVDDILRDPWFARGFDAEQLATLMRPQIGDGGLGTKQHRGRSSGGGELNAFDLIASASGLDLSGLFVEVAMDREWFATAEPVDQLMGRVEEVAKEEGMVARREREKGSSAVVEGENGDFVVRVEVYRMAGGVMVVEAEVGGGAAEKGFWRDRLRPVLSGPSHPPA</sequence>
<dbReference type="FunFam" id="1.10.510.10:FF:000571">
    <property type="entry name" value="Maternal embryonic leucine zipper kinase"/>
    <property type="match status" value="1"/>
</dbReference>
<dbReference type="PROSITE" id="PS00107">
    <property type="entry name" value="PROTEIN_KINASE_ATP"/>
    <property type="match status" value="1"/>
</dbReference>
<dbReference type="PANTHER" id="PTHR43895:SF151">
    <property type="entry name" value="CBL-INTERACTING SERINE_THREONINE-PROTEIN KINASE 11"/>
    <property type="match status" value="1"/>
</dbReference>
<dbReference type="GO" id="GO:0007165">
    <property type="term" value="P:signal transduction"/>
    <property type="evidence" value="ECO:0007669"/>
    <property type="project" value="InterPro"/>
</dbReference>
<evidence type="ECO:0000256" key="2">
    <source>
        <dbReference type="ARBA" id="ARBA00012513"/>
    </source>
</evidence>
<dbReference type="InterPro" id="IPR008271">
    <property type="entry name" value="Ser/Thr_kinase_AS"/>
</dbReference>
<dbReference type="Pfam" id="PF00069">
    <property type="entry name" value="Pkinase"/>
    <property type="match status" value="1"/>
</dbReference>
<dbReference type="InterPro" id="IPR018451">
    <property type="entry name" value="NAF/FISL_domain"/>
</dbReference>
<evidence type="ECO:0000256" key="9">
    <source>
        <dbReference type="ARBA" id="ARBA00047899"/>
    </source>
</evidence>
<gene>
    <name evidence="16" type="ORF">Cni_G13326</name>
</gene>
<keyword evidence="4" id="KW-0808">Transferase</keyword>
<keyword evidence="7 12" id="KW-0067">ATP-binding</keyword>
<evidence type="ECO:0000256" key="7">
    <source>
        <dbReference type="ARBA" id="ARBA00022840"/>
    </source>
</evidence>
<evidence type="ECO:0000256" key="6">
    <source>
        <dbReference type="ARBA" id="ARBA00022777"/>
    </source>
</evidence>
<keyword evidence="5 12" id="KW-0547">Nucleotide-binding</keyword>
<dbReference type="InterPro" id="IPR004041">
    <property type="entry name" value="NAF_dom"/>
</dbReference>
<evidence type="ECO:0000256" key="4">
    <source>
        <dbReference type="ARBA" id="ARBA00022679"/>
    </source>
</evidence>
<feature type="domain" description="NAF" evidence="15">
    <location>
        <begin position="323"/>
        <end position="347"/>
    </location>
</feature>
<evidence type="ECO:0000313" key="16">
    <source>
        <dbReference type="EMBL" id="WOL04604.1"/>
    </source>
</evidence>
<dbReference type="GO" id="GO:0004674">
    <property type="term" value="F:protein serine/threonine kinase activity"/>
    <property type="evidence" value="ECO:0007669"/>
    <property type="project" value="UniProtKB-KW"/>
</dbReference>
<dbReference type="PROSITE" id="PS50011">
    <property type="entry name" value="PROTEIN_KINASE_DOM"/>
    <property type="match status" value="1"/>
</dbReference>
<evidence type="ECO:0000256" key="12">
    <source>
        <dbReference type="PROSITE-ProRule" id="PRU10141"/>
    </source>
</evidence>
<dbReference type="InterPro" id="IPR011009">
    <property type="entry name" value="Kinase-like_dom_sf"/>
</dbReference>
<dbReference type="AlphaFoldDB" id="A0AAQ3QBE6"/>
<dbReference type="EMBL" id="CP136893">
    <property type="protein sequence ID" value="WOL04604.1"/>
    <property type="molecule type" value="Genomic_DNA"/>
</dbReference>
<dbReference type="Proteomes" id="UP001327560">
    <property type="component" value="Chromosome 4"/>
</dbReference>
<evidence type="ECO:0000256" key="5">
    <source>
        <dbReference type="ARBA" id="ARBA00022741"/>
    </source>
</evidence>
<dbReference type="InterPro" id="IPR017441">
    <property type="entry name" value="Protein_kinase_ATP_BS"/>
</dbReference>
<dbReference type="Gene3D" id="1.10.510.10">
    <property type="entry name" value="Transferase(Phosphotransferase) domain 1"/>
    <property type="match status" value="1"/>
</dbReference>
<feature type="binding site" evidence="12">
    <location>
        <position position="57"/>
    </location>
    <ligand>
        <name>ATP</name>
        <dbReference type="ChEBI" id="CHEBI:30616"/>
    </ligand>
</feature>
<dbReference type="GO" id="GO:0005524">
    <property type="term" value="F:ATP binding"/>
    <property type="evidence" value="ECO:0007669"/>
    <property type="project" value="UniProtKB-UniRule"/>
</dbReference>
<comment type="similarity">
    <text evidence="1">Belongs to the protein kinase superfamily. CAMK Ser/Thr protein kinase family. SNF1 subfamily.</text>
</comment>
<dbReference type="InterPro" id="IPR000719">
    <property type="entry name" value="Prot_kinase_dom"/>
</dbReference>
<evidence type="ECO:0000313" key="17">
    <source>
        <dbReference type="Proteomes" id="UP001327560"/>
    </source>
</evidence>
<protein>
    <recommendedName>
        <fullName evidence="2">non-specific serine/threonine protein kinase</fullName>
        <ecNumber evidence="2">2.7.11.1</ecNumber>
    </recommendedName>
</protein>
<evidence type="ECO:0000256" key="13">
    <source>
        <dbReference type="RuleBase" id="RU000304"/>
    </source>
</evidence>
<comment type="catalytic activity">
    <reaction evidence="9">
        <text>L-threonyl-[protein] + ATP = O-phospho-L-threonyl-[protein] + ADP + H(+)</text>
        <dbReference type="Rhea" id="RHEA:46608"/>
        <dbReference type="Rhea" id="RHEA-COMP:11060"/>
        <dbReference type="Rhea" id="RHEA-COMP:11605"/>
        <dbReference type="ChEBI" id="CHEBI:15378"/>
        <dbReference type="ChEBI" id="CHEBI:30013"/>
        <dbReference type="ChEBI" id="CHEBI:30616"/>
        <dbReference type="ChEBI" id="CHEBI:61977"/>
        <dbReference type="ChEBI" id="CHEBI:456216"/>
        <dbReference type="EC" id="2.7.11.1"/>
    </reaction>
</comment>
<dbReference type="SUPFAM" id="SSF56112">
    <property type="entry name" value="Protein kinase-like (PK-like)"/>
    <property type="match status" value="1"/>
</dbReference>
<reference evidence="16 17" key="1">
    <citation type="submission" date="2023-10" db="EMBL/GenBank/DDBJ databases">
        <title>Chromosome-scale genome assembly provides insights into flower coloration mechanisms of Canna indica.</title>
        <authorList>
            <person name="Li C."/>
        </authorList>
    </citation>
    <scope>NUCLEOTIDE SEQUENCE [LARGE SCALE GENOMIC DNA]</scope>
    <source>
        <tissue evidence="16">Flower</tissue>
    </source>
</reference>
<dbReference type="CDD" id="cd12195">
    <property type="entry name" value="CIPK_C"/>
    <property type="match status" value="1"/>
</dbReference>
<dbReference type="PROSITE" id="PS00108">
    <property type="entry name" value="PROTEIN_KINASE_ST"/>
    <property type="match status" value="1"/>
</dbReference>
<dbReference type="SMART" id="SM00220">
    <property type="entry name" value="S_TKc"/>
    <property type="match status" value="1"/>
</dbReference>
<keyword evidence="17" id="KW-1185">Reference proteome</keyword>
<proteinExistence type="inferred from homology"/>
<dbReference type="PROSITE" id="PS50816">
    <property type="entry name" value="NAF"/>
    <property type="match status" value="1"/>
</dbReference>
<comment type="catalytic activity">
    <reaction evidence="10">
        <text>L-seryl-[protein] + ATP = O-phospho-L-seryl-[protein] + ADP + H(+)</text>
        <dbReference type="Rhea" id="RHEA:17989"/>
        <dbReference type="Rhea" id="RHEA-COMP:9863"/>
        <dbReference type="Rhea" id="RHEA-COMP:11604"/>
        <dbReference type="ChEBI" id="CHEBI:15378"/>
        <dbReference type="ChEBI" id="CHEBI:29999"/>
        <dbReference type="ChEBI" id="CHEBI:30616"/>
        <dbReference type="ChEBI" id="CHEBI:83421"/>
        <dbReference type="ChEBI" id="CHEBI:456216"/>
        <dbReference type="EC" id="2.7.11.1"/>
    </reaction>
</comment>
<evidence type="ECO:0000256" key="10">
    <source>
        <dbReference type="ARBA" id="ARBA00048679"/>
    </source>
</evidence>
<evidence type="ECO:0000256" key="8">
    <source>
        <dbReference type="ARBA" id="ARBA00023211"/>
    </source>
</evidence>
<accession>A0AAQ3QBE6</accession>
<dbReference type="EC" id="2.7.11.1" evidence="2"/>
<evidence type="ECO:0000259" key="15">
    <source>
        <dbReference type="PROSITE" id="PS50816"/>
    </source>
</evidence>
<keyword evidence="6" id="KW-0418">Kinase</keyword>
<dbReference type="PANTHER" id="PTHR43895">
    <property type="entry name" value="CALCIUM/CALMODULIN-DEPENDENT PROTEIN KINASE KINASE-RELATED"/>
    <property type="match status" value="1"/>
</dbReference>
<evidence type="ECO:0000256" key="11">
    <source>
        <dbReference type="ARBA" id="ARBA00058225"/>
    </source>
</evidence>
<name>A0AAQ3QBE6_9LILI</name>
<keyword evidence="8" id="KW-0464">Manganese</keyword>
<evidence type="ECO:0000256" key="1">
    <source>
        <dbReference type="ARBA" id="ARBA00006234"/>
    </source>
</evidence>
<evidence type="ECO:0000259" key="14">
    <source>
        <dbReference type="PROSITE" id="PS50011"/>
    </source>
</evidence>
<organism evidence="16 17">
    <name type="scientific">Canna indica</name>
    <name type="common">Indian-shot</name>
    <dbReference type="NCBI Taxonomy" id="4628"/>
    <lineage>
        <taxon>Eukaryota</taxon>
        <taxon>Viridiplantae</taxon>
        <taxon>Streptophyta</taxon>
        <taxon>Embryophyta</taxon>
        <taxon>Tracheophyta</taxon>
        <taxon>Spermatophyta</taxon>
        <taxon>Magnoliopsida</taxon>
        <taxon>Liliopsida</taxon>
        <taxon>Zingiberales</taxon>
        <taxon>Cannaceae</taxon>
        <taxon>Canna</taxon>
    </lineage>
</organism>
<comment type="function">
    <text evidence="11">CIPK serine-threonine protein kinases interact with CBL proteins. Binding of a CBL protein to the regulatory NAF domain of CIPK protein lead to the activation of the kinase in a calcium-dependent manner.</text>
</comment>
<dbReference type="Pfam" id="PF03822">
    <property type="entry name" value="NAF"/>
    <property type="match status" value="1"/>
</dbReference>
<keyword evidence="3 13" id="KW-0723">Serine/threonine-protein kinase</keyword>
<evidence type="ECO:0000256" key="3">
    <source>
        <dbReference type="ARBA" id="ARBA00022527"/>
    </source>
</evidence>